<comment type="caution">
    <text evidence="3">The sequence shown here is derived from an EMBL/GenBank/DDBJ whole genome shotgun (WGS) entry which is preliminary data.</text>
</comment>
<feature type="domain" description="RRM" evidence="2">
    <location>
        <begin position="1"/>
        <end position="79"/>
    </location>
</feature>
<keyword evidence="1" id="KW-0694">RNA-binding</keyword>
<dbReference type="PANTHER" id="PTHR48030">
    <property type="entry name" value="SPLICING FACTOR 3B SUBUNIT 4"/>
    <property type="match status" value="1"/>
</dbReference>
<dbReference type="Gene3D" id="3.30.70.330">
    <property type="match status" value="2"/>
</dbReference>
<dbReference type="AlphaFoldDB" id="A0AA86UHL5"/>
<evidence type="ECO:0000259" key="2">
    <source>
        <dbReference type="PROSITE" id="PS50102"/>
    </source>
</evidence>
<dbReference type="GO" id="GO:0071011">
    <property type="term" value="C:precatalytic spliceosome"/>
    <property type="evidence" value="ECO:0007669"/>
    <property type="project" value="TreeGrafter"/>
</dbReference>
<reference evidence="4 5" key="2">
    <citation type="submission" date="2024-07" db="EMBL/GenBank/DDBJ databases">
        <authorList>
            <person name="Akdeniz Z."/>
        </authorList>
    </citation>
    <scope>NUCLEOTIDE SEQUENCE [LARGE SCALE GENOMIC DNA]</scope>
</reference>
<dbReference type="InterPro" id="IPR000504">
    <property type="entry name" value="RRM_dom"/>
</dbReference>
<dbReference type="Pfam" id="PF00076">
    <property type="entry name" value="RRM_1"/>
    <property type="match status" value="1"/>
</dbReference>
<dbReference type="InterPro" id="IPR052084">
    <property type="entry name" value="SF3B4_spliceosome_assoc"/>
</dbReference>
<dbReference type="EMBL" id="CAXDID020000138">
    <property type="protein sequence ID" value="CAL6037914.1"/>
    <property type="molecule type" value="Genomic_DNA"/>
</dbReference>
<evidence type="ECO:0000313" key="4">
    <source>
        <dbReference type="EMBL" id="CAL6037914.1"/>
    </source>
</evidence>
<evidence type="ECO:0000313" key="3">
    <source>
        <dbReference type="EMBL" id="CAI9951432.1"/>
    </source>
</evidence>
<dbReference type="Proteomes" id="UP001642409">
    <property type="component" value="Unassembled WGS sequence"/>
</dbReference>
<dbReference type="SUPFAM" id="SSF54928">
    <property type="entry name" value="RNA-binding domain, RBD"/>
    <property type="match status" value="1"/>
</dbReference>
<dbReference type="GO" id="GO:0003723">
    <property type="term" value="F:RNA binding"/>
    <property type="evidence" value="ECO:0007669"/>
    <property type="project" value="UniProtKB-UniRule"/>
</dbReference>
<dbReference type="PROSITE" id="PS50102">
    <property type="entry name" value="RRM"/>
    <property type="match status" value="1"/>
</dbReference>
<dbReference type="GO" id="GO:0048026">
    <property type="term" value="P:positive regulation of mRNA splicing, via spliceosome"/>
    <property type="evidence" value="ECO:0007669"/>
    <property type="project" value="TreeGrafter"/>
</dbReference>
<gene>
    <name evidence="4" type="ORF">HINF_LOCUS37115</name>
    <name evidence="3" type="ORF">HINF_LOCUS39077</name>
</gene>
<proteinExistence type="predicted"/>
<reference evidence="3" key="1">
    <citation type="submission" date="2023-06" db="EMBL/GenBank/DDBJ databases">
        <authorList>
            <person name="Kurt Z."/>
        </authorList>
    </citation>
    <scope>NUCLEOTIDE SEQUENCE</scope>
</reference>
<protein>
    <submittedName>
        <fullName evidence="3">RNA recognition motif-containing protein</fullName>
    </submittedName>
    <submittedName>
        <fullName evidence="4">RNA_recognition motif-containing protein</fullName>
    </submittedName>
</protein>
<dbReference type="SMART" id="SM00360">
    <property type="entry name" value="RRM"/>
    <property type="match status" value="2"/>
</dbReference>
<dbReference type="InterPro" id="IPR012677">
    <property type="entry name" value="Nucleotide-bd_a/b_plait_sf"/>
</dbReference>
<dbReference type="GO" id="GO:0005730">
    <property type="term" value="C:nucleolus"/>
    <property type="evidence" value="ECO:0007669"/>
    <property type="project" value="TreeGrafter"/>
</dbReference>
<evidence type="ECO:0000256" key="1">
    <source>
        <dbReference type="PROSITE-ProRule" id="PRU00176"/>
    </source>
</evidence>
<keyword evidence="5" id="KW-1185">Reference proteome</keyword>
<sequence>MTLIVTDLPENVDEELMYELFLQFRQPKCISFPCDPVTQKHFGKCFVEFYSHQDAVDSLNVFDNVKLYQRQIKIHLQQSSTQFYFKVFVSPNSKSVQNIALCFGTCEVSGNFVTFSRREDAEQFIEKVNQQIIDGKTVKAEWAK</sequence>
<organism evidence="3">
    <name type="scientific">Hexamita inflata</name>
    <dbReference type="NCBI Taxonomy" id="28002"/>
    <lineage>
        <taxon>Eukaryota</taxon>
        <taxon>Metamonada</taxon>
        <taxon>Diplomonadida</taxon>
        <taxon>Hexamitidae</taxon>
        <taxon>Hexamitinae</taxon>
        <taxon>Hexamita</taxon>
    </lineage>
</organism>
<dbReference type="EMBL" id="CATOUU010000824">
    <property type="protein sequence ID" value="CAI9951432.1"/>
    <property type="molecule type" value="Genomic_DNA"/>
</dbReference>
<dbReference type="InterPro" id="IPR035979">
    <property type="entry name" value="RBD_domain_sf"/>
</dbReference>
<dbReference type="PANTHER" id="PTHR48030:SF3">
    <property type="entry name" value="SPLICING FACTOR 3B SUBUNIT 4"/>
    <property type="match status" value="1"/>
</dbReference>
<evidence type="ECO:0000313" key="5">
    <source>
        <dbReference type="Proteomes" id="UP001642409"/>
    </source>
</evidence>
<name>A0AA86UHL5_9EUKA</name>
<accession>A0AA86UHL5</accession>